<reference evidence="2" key="1">
    <citation type="submission" date="2021-05" db="EMBL/GenBank/DDBJ databases">
        <authorList>
            <person name="Alioto T."/>
            <person name="Alioto T."/>
            <person name="Gomez Garrido J."/>
        </authorList>
    </citation>
    <scope>NUCLEOTIDE SEQUENCE</scope>
</reference>
<evidence type="ECO:0000256" key="1">
    <source>
        <dbReference type="SAM" id="MobiDB-lite"/>
    </source>
</evidence>
<dbReference type="EMBL" id="HBUE01111680">
    <property type="protein sequence ID" value="CAG6489113.1"/>
    <property type="molecule type" value="Transcribed_RNA"/>
</dbReference>
<name>A0A8D8C7P9_CULPI</name>
<feature type="compositionally biased region" description="Low complexity" evidence="1">
    <location>
        <begin position="77"/>
        <end position="95"/>
    </location>
</feature>
<feature type="region of interest" description="Disordered" evidence="1">
    <location>
        <begin position="21"/>
        <end position="40"/>
    </location>
</feature>
<dbReference type="AlphaFoldDB" id="A0A8D8C7P9"/>
<organism evidence="2">
    <name type="scientific">Culex pipiens</name>
    <name type="common">House mosquito</name>
    <dbReference type="NCBI Taxonomy" id="7175"/>
    <lineage>
        <taxon>Eukaryota</taxon>
        <taxon>Metazoa</taxon>
        <taxon>Ecdysozoa</taxon>
        <taxon>Arthropoda</taxon>
        <taxon>Hexapoda</taxon>
        <taxon>Insecta</taxon>
        <taxon>Pterygota</taxon>
        <taxon>Neoptera</taxon>
        <taxon>Endopterygota</taxon>
        <taxon>Diptera</taxon>
        <taxon>Nematocera</taxon>
        <taxon>Culicoidea</taxon>
        <taxon>Culicidae</taxon>
        <taxon>Culicinae</taxon>
        <taxon>Culicini</taxon>
        <taxon>Culex</taxon>
        <taxon>Culex</taxon>
    </lineage>
</organism>
<protein>
    <submittedName>
        <fullName evidence="2">(northern house mosquito) hypothetical protein</fullName>
    </submittedName>
</protein>
<sequence length="122" mass="12528">MGTTIAEIGAMNAGVERPISARRTSTSARTSCASRGSGSATGTTIVRICRTRGIVRGNAPRTSSGATTGRAFRRRSSATARRTASTSRTRARATGPCRAVRRASSSARVRWAGWGAPGGGAC</sequence>
<evidence type="ECO:0000313" key="2">
    <source>
        <dbReference type="EMBL" id="CAG6489113.1"/>
    </source>
</evidence>
<feature type="region of interest" description="Disordered" evidence="1">
    <location>
        <begin position="53"/>
        <end position="104"/>
    </location>
</feature>
<accession>A0A8D8C7P9</accession>
<dbReference type="EMBL" id="HBUE01111678">
    <property type="protein sequence ID" value="CAG6489110.1"/>
    <property type="molecule type" value="Transcribed_RNA"/>
</dbReference>
<proteinExistence type="predicted"/>